<evidence type="ECO:0000313" key="2">
    <source>
        <dbReference type="Proteomes" id="UP000245638"/>
    </source>
</evidence>
<dbReference type="AlphaFoldDB" id="A0A2T9X3Q4"/>
<sequence length="132" mass="14179">SNAPHGYCFTATIYITNSTYDYFYHFLTIKACKTGYLFVTNVSTTIKTYIKCAWLIIQCASGKTIGEFKIISNGAANQCTTTISLTNGNSYCVSLLVEPTNPLPSSGTCLGTITVYLGYDVASSSAIPLPPT</sequence>
<dbReference type="EMBL" id="QEFD01000188">
    <property type="protein sequence ID" value="PVU74720.1"/>
    <property type="molecule type" value="Genomic_DNA"/>
</dbReference>
<gene>
    <name evidence="1" type="ORF">DDW13_06340</name>
</gene>
<dbReference type="Proteomes" id="UP000245638">
    <property type="component" value="Unassembled WGS sequence"/>
</dbReference>
<evidence type="ECO:0000313" key="1">
    <source>
        <dbReference type="EMBL" id="PVU74720.1"/>
    </source>
</evidence>
<name>A0A2T9X3Q4_9CREN</name>
<feature type="non-terminal residue" evidence="1">
    <location>
        <position position="1"/>
    </location>
</feature>
<comment type="caution">
    <text evidence="1">The sequence shown here is derived from an EMBL/GenBank/DDBJ whole genome shotgun (WGS) entry which is preliminary data.</text>
</comment>
<accession>A0A2T9X3Q4</accession>
<proteinExistence type="predicted"/>
<protein>
    <submittedName>
        <fullName evidence="1">Uncharacterized protein</fullName>
    </submittedName>
</protein>
<organism evidence="1 2">
    <name type="scientific">Acidianus hospitalis</name>
    <dbReference type="NCBI Taxonomy" id="563177"/>
    <lineage>
        <taxon>Archaea</taxon>
        <taxon>Thermoproteota</taxon>
        <taxon>Thermoprotei</taxon>
        <taxon>Sulfolobales</taxon>
        <taxon>Sulfolobaceae</taxon>
        <taxon>Acidianus</taxon>
    </lineage>
</organism>
<reference evidence="1 2" key="1">
    <citation type="journal article" date="2015" name="Appl. Environ. Microbiol.">
        <title>Nanoarchaeota, Their Sulfolobales Host, and Nanoarchaeota Virus Distribution across Yellowstone National Park Hot Springs.</title>
        <authorList>
            <person name="Munson-McGee J.H."/>
            <person name="Field E.K."/>
            <person name="Bateson M."/>
            <person name="Rooney C."/>
            <person name="Stepanauskas R."/>
            <person name="Young M.J."/>
        </authorList>
    </citation>
    <scope>NUCLEOTIDE SEQUENCE [LARGE SCALE GENOMIC DNA]</scope>
    <source>
        <strain evidence="1">SCGC AC-742_N10</strain>
    </source>
</reference>